<organism evidence="9">
    <name type="scientific">Oryza barthii</name>
    <dbReference type="NCBI Taxonomy" id="65489"/>
    <lineage>
        <taxon>Eukaryota</taxon>
        <taxon>Viridiplantae</taxon>
        <taxon>Streptophyta</taxon>
        <taxon>Embryophyta</taxon>
        <taxon>Tracheophyta</taxon>
        <taxon>Spermatophyta</taxon>
        <taxon>Magnoliopsida</taxon>
        <taxon>Liliopsida</taxon>
        <taxon>Poales</taxon>
        <taxon>Poaceae</taxon>
        <taxon>BOP clade</taxon>
        <taxon>Oryzoideae</taxon>
        <taxon>Oryzeae</taxon>
        <taxon>Oryzinae</taxon>
        <taxon>Oryza</taxon>
    </lineage>
</organism>
<dbReference type="SMART" id="SM00219">
    <property type="entry name" value="TyrKc"/>
    <property type="match status" value="1"/>
</dbReference>
<keyword evidence="2" id="KW-0808">Transferase</keyword>
<keyword evidence="4" id="KW-0418">Kinase</keyword>
<dbReference type="FunFam" id="1.10.510.10:FF:000195">
    <property type="entry name" value="pto-interacting protein 1"/>
    <property type="match status" value="1"/>
</dbReference>
<dbReference type="PANTHER" id="PTHR47983">
    <property type="entry name" value="PTO-INTERACTING PROTEIN 1-LIKE"/>
    <property type="match status" value="1"/>
</dbReference>
<evidence type="ECO:0000256" key="6">
    <source>
        <dbReference type="PROSITE-ProRule" id="PRU10141"/>
    </source>
</evidence>
<feature type="binding site" evidence="6">
    <location>
        <position position="93"/>
    </location>
    <ligand>
        <name>ATP</name>
        <dbReference type="ChEBI" id="CHEBI:30616"/>
    </ligand>
</feature>
<dbReference type="PROSITE" id="PS50011">
    <property type="entry name" value="PROTEIN_KINASE_DOM"/>
    <property type="match status" value="1"/>
</dbReference>
<evidence type="ECO:0000256" key="4">
    <source>
        <dbReference type="ARBA" id="ARBA00022777"/>
    </source>
</evidence>
<evidence type="ECO:0000313" key="10">
    <source>
        <dbReference type="Proteomes" id="UP000026960"/>
    </source>
</evidence>
<reference evidence="9" key="1">
    <citation type="journal article" date="2009" name="Rice">
        <title>De Novo Next Generation Sequencing of Plant Genomes.</title>
        <authorList>
            <person name="Rounsley S."/>
            <person name="Marri P.R."/>
            <person name="Yu Y."/>
            <person name="He R."/>
            <person name="Sisneros N."/>
            <person name="Goicoechea J.L."/>
            <person name="Lee S.J."/>
            <person name="Angelova A."/>
            <person name="Kudrna D."/>
            <person name="Luo M."/>
            <person name="Affourtit J."/>
            <person name="Desany B."/>
            <person name="Knight J."/>
            <person name="Niazi F."/>
            <person name="Egholm M."/>
            <person name="Wing R.A."/>
        </authorList>
    </citation>
    <scope>NUCLEOTIDE SEQUENCE [LARGE SCALE GENOMIC DNA]</scope>
    <source>
        <strain evidence="9">cv. IRGC 105608</strain>
    </source>
</reference>
<keyword evidence="3 6" id="KW-0547">Nucleotide-binding</keyword>
<reference evidence="9" key="2">
    <citation type="submission" date="2015-03" db="UniProtKB">
        <authorList>
            <consortium name="EnsemblPlants"/>
        </authorList>
    </citation>
    <scope>IDENTIFICATION</scope>
</reference>
<dbReference type="Gene3D" id="3.30.200.20">
    <property type="entry name" value="Phosphorylase Kinase, domain 1"/>
    <property type="match status" value="1"/>
</dbReference>
<dbReference type="PROSITE" id="PS00109">
    <property type="entry name" value="PROTEIN_KINASE_TYR"/>
    <property type="match status" value="1"/>
</dbReference>
<dbReference type="InterPro" id="IPR017441">
    <property type="entry name" value="Protein_kinase_ATP_BS"/>
</dbReference>
<keyword evidence="10" id="KW-1185">Reference proteome</keyword>
<name>A0A0D3FNC0_9ORYZ</name>
<evidence type="ECO:0000256" key="1">
    <source>
        <dbReference type="ARBA" id="ARBA00022553"/>
    </source>
</evidence>
<evidence type="ECO:0000256" key="3">
    <source>
        <dbReference type="ARBA" id="ARBA00022741"/>
    </source>
</evidence>
<dbReference type="eggNOG" id="KOG1187">
    <property type="taxonomic scope" value="Eukaryota"/>
</dbReference>
<proteinExistence type="predicted"/>
<accession>A0A0D3FNC0</accession>
<dbReference type="InterPro" id="IPR020635">
    <property type="entry name" value="Tyr_kinase_cat_dom"/>
</dbReference>
<dbReference type="Gramene" id="OBART03G32170.1">
    <property type="protein sequence ID" value="OBART03G32170.1"/>
    <property type="gene ID" value="OBART03G32170"/>
</dbReference>
<dbReference type="PANTHER" id="PTHR47983:SF13">
    <property type="entry name" value="OS03G0719850 PROTEIN"/>
    <property type="match status" value="1"/>
</dbReference>
<evidence type="ECO:0000256" key="5">
    <source>
        <dbReference type="ARBA" id="ARBA00022840"/>
    </source>
</evidence>
<dbReference type="InterPro" id="IPR008266">
    <property type="entry name" value="Tyr_kinase_AS"/>
</dbReference>
<dbReference type="InterPro" id="IPR052101">
    <property type="entry name" value="Plant_StressResp_Kinase"/>
</dbReference>
<keyword evidence="5 6" id="KW-0067">ATP-binding</keyword>
<dbReference type="EnsemblPlants" id="OBART03G32170.1">
    <property type="protein sequence ID" value="OBART03G32170.1"/>
    <property type="gene ID" value="OBART03G32170"/>
</dbReference>
<dbReference type="InterPro" id="IPR011009">
    <property type="entry name" value="Kinase-like_dom_sf"/>
</dbReference>
<dbReference type="HOGENOM" id="CLU_000288_21_4_1"/>
<sequence length="373" mass="40209">MWCCSGAEEELHGAPAANPAAPPPRAPGPPRGPNAPRAGGAPAKVLPIDVPAVALAELNRLTGNFGDRSLVGEGSYGRVYRATLSTGEAAAVKMFDNNGGSGQSEADFCAQLSVVSRLKCDHFTQLLGYCLELNNRIVLYEFATKGSLYDILHGKKGVKGAEPGPVLTWSQRARIAYGAARGLEYLHERAQPPIVHRDIRSSNVLVFDGHDAKIGDFNLTNQSPDSAARLHSTKVLGTFGYHAPEYAMTGQLTQKSDVYSFGVVLLELLTGRKPVDHTMPKGQQSLVTWATPRLSEDKVKQCVDPKLNDEYPPKAVAKISSRLCQDRLSKLAVYNLLAAVAALCVQYEADFRPNMTIVVKALQPLISARPGDH</sequence>
<dbReference type="Gene3D" id="1.10.510.10">
    <property type="entry name" value="Transferase(Phosphotransferase) domain 1"/>
    <property type="match status" value="1"/>
</dbReference>
<dbReference type="InterPro" id="IPR000719">
    <property type="entry name" value="Prot_kinase_dom"/>
</dbReference>
<feature type="region of interest" description="Disordered" evidence="7">
    <location>
        <begin position="13"/>
        <end position="41"/>
    </location>
</feature>
<dbReference type="FunFam" id="3.30.200.20:FF:000411">
    <property type="entry name" value="Pti1 kinase-like protein"/>
    <property type="match status" value="1"/>
</dbReference>
<dbReference type="PROSITE" id="PS00107">
    <property type="entry name" value="PROTEIN_KINASE_ATP"/>
    <property type="match status" value="1"/>
</dbReference>
<dbReference type="Pfam" id="PF07714">
    <property type="entry name" value="PK_Tyr_Ser-Thr"/>
    <property type="match status" value="1"/>
</dbReference>
<feature type="compositionally biased region" description="Pro residues" evidence="7">
    <location>
        <begin position="20"/>
        <end position="33"/>
    </location>
</feature>
<dbReference type="InterPro" id="IPR001245">
    <property type="entry name" value="Ser-Thr/Tyr_kinase_cat_dom"/>
</dbReference>
<dbReference type="STRING" id="65489.A0A0D3FNC0"/>
<dbReference type="PaxDb" id="65489-OBART03G32170.1"/>
<evidence type="ECO:0000256" key="7">
    <source>
        <dbReference type="SAM" id="MobiDB-lite"/>
    </source>
</evidence>
<protein>
    <recommendedName>
        <fullName evidence="8">Protein kinase domain-containing protein</fullName>
    </recommendedName>
</protein>
<dbReference type="SUPFAM" id="SSF56112">
    <property type="entry name" value="Protein kinase-like (PK-like)"/>
    <property type="match status" value="1"/>
</dbReference>
<dbReference type="GO" id="GO:0005524">
    <property type="term" value="F:ATP binding"/>
    <property type="evidence" value="ECO:0007669"/>
    <property type="project" value="UniProtKB-UniRule"/>
</dbReference>
<feature type="domain" description="Protein kinase" evidence="8">
    <location>
        <begin position="65"/>
        <end position="366"/>
    </location>
</feature>
<evidence type="ECO:0000256" key="2">
    <source>
        <dbReference type="ARBA" id="ARBA00022679"/>
    </source>
</evidence>
<evidence type="ECO:0000313" key="9">
    <source>
        <dbReference type="EnsemblPlants" id="OBART03G32170.1"/>
    </source>
</evidence>
<dbReference type="Proteomes" id="UP000026960">
    <property type="component" value="Chromosome 3"/>
</dbReference>
<dbReference type="GO" id="GO:0004713">
    <property type="term" value="F:protein tyrosine kinase activity"/>
    <property type="evidence" value="ECO:0007669"/>
    <property type="project" value="InterPro"/>
</dbReference>
<evidence type="ECO:0000259" key="8">
    <source>
        <dbReference type="PROSITE" id="PS50011"/>
    </source>
</evidence>
<keyword evidence="1" id="KW-0597">Phosphoprotein</keyword>
<dbReference type="AlphaFoldDB" id="A0A0D3FNC0"/>